<evidence type="ECO:0000256" key="4">
    <source>
        <dbReference type="ARBA" id="ARBA00022448"/>
    </source>
</evidence>
<comment type="subcellular location">
    <subcellularLocation>
        <location evidence="1">Membrane</location>
        <topology evidence="1">Multi-pass membrane protein</topology>
    </subcellularLocation>
</comment>
<evidence type="ECO:0000256" key="2">
    <source>
        <dbReference type="ARBA" id="ARBA00009286"/>
    </source>
</evidence>
<dbReference type="GO" id="GO:0005509">
    <property type="term" value="F:calcium ion binding"/>
    <property type="evidence" value="ECO:0007669"/>
    <property type="project" value="InterPro"/>
</dbReference>
<evidence type="ECO:0000256" key="12">
    <source>
        <dbReference type="ARBA" id="ARBA00023065"/>
    </source>
</evidence>
<keyword evidence="5" id="KW-0109">Calcium transport</keyword>
<dbReference type="Proteomes" id="UP001370490">
    <property type="component" value="Unassembled WGS sequence"/>
</dbReference>
<keyword evidence="4" id="KW-0813">Transport</keyword>
<dbReference type="EMBL" id="JBAMMX010000021">
    <property type="protein sequence ID" value="KAK6919569.1"/>
    <property type="molecule type" value="Genomic_DNA"/>
</dbReference>
<evidence type="ECO:0000256" key="9">
    <source>
        <dbReference type="ARBA" id="ARBA00022837"/>
    </source>
</evidence>
<keyword evidence="8" id="KW-0677">Repeat</keyword>
<feature type="compositionally biased region" description="Basic and acidic residues" evidence="15">
    <location>
        <begin position="612"/>
        <end position="621"/>
    </location>
</feature>
<gene>
    <name evidence="18" type="ORF">RJ641_015473</name>
</gene>
<evidence type="ECO:0000256" key="3">
    <source>
        <dbReference type="ARBA" id="ARBA00011738"/>
    </source>
</evidence>
<keyword evidence="19" id="KW-1185">Reference proteome</keyword>
<dbReference type="InterPro" id="IPR005821">
    <property type="entry name" value="Ion_trans_dom"/>
</dbReference>
<dbReference type="InterPro" id="IPR027359">
    <property type="entry name" value="Volt_channel_dom_sf"/>
</dbReference>
<dbReference type="Pfam" id="PF00520">
    <property type="entry name" value="Ion_trans"/>
    <property type="match status" value="1"/>
</dbReference>
<keyword evidence="7 16" id="KW-0812">Transmembrane</keyword>
<sequence>MLVVLLLVLAADISVYGLFVSMGAIDSLPFRIAPYIRVAFFVLNIRELRSSLLILAGMLSTYINVLGPTAVLVMLSETDITIIFVGRNLTIIKEINEVDTGYISKSLVNYDSEGEQASIASSFLLFLVIRILASRWYCLIFVLYVLLGVYFVTNLILAVVYDSFKNQLAIQVAEMDSMRRRILEKAFNLLDEYVVELSLLVWLRPHRPPQKPYLAPRLHIHLRSSDLLRSVLVFTCHLRNRSLYGLDSIFNNGYLDKDQCLRLFVELNKYRTLPRISREDFELIFDELDDSHDFKINLDEFADLCNAIALRFQKEDVPSCFENCPSVYYSPSSEKLKTFVRSSTFEHMIASILILNFVTVIVETTLDIEDSSAQSFWQGLEFIFGWLYVLEMVLKVYAYGFMNYWRDGQNRFDFLVTWIIAAVLWIRLIGETATFLAPNDVTFLSNGEWIRYLLIARMLRLIRLLLRVPQYRAFVATFITLIPSLMPYLGTIFSVMCIYCSLSVQIFGGIVNAGNKKLDTTDLAEDEYPLIQLSHGELARVDAELQGFNRNKLDTCILYQLLPDNGAASIELGKPNPGISRTLTFLQCRVVAFVLEAFFAEMELESSEQGEEQAKVQEGRRNDRRRLAGTKTRSLRVEALLHHMLSAELNQKLGSNA</sequence>
<dbReference type="FunFam" id="1.20.120.350:FF:000055">
    <property type="entry name" value="Two pore calcium channel protein 1"/>
    <property type="match status" value="1"/>
</dbReference>
<evidence type="ECO:0000256" key="10">
    <source>
        <dbReference type="ARBA" id="ARBA00022882"/>
    </source>
</evidence>
<comment type="similarity">
    <text evidence="2">Belongs to the calcium channel alpha-1 subunit (TC 1.A.1.11) family. Two pore calcium channel subfamily.</text>
</comment>
<evidence type="ECO:0000256" key="15">
    <source>
        <dbReference type="SAM" id="MobiDB-lite"/>
    </source>
</evidence>
<evidence type="ECO:0000256" key="16">
    <source>
        <dbReference type="SAM" id="Phobius"/>
    </source>
</evidence>
<feature type="transmembrane region" description="Helical" evidence="16">
    <location>
        <begin position="345"/>
        <end position="362"/>
    </location>
</feature>
<dbReference type="GO" id="GO:0000325">
    <property type="term" value="C:plant-type vacuole"/>
    <property type="evidence" value="ECO:0007669"/>
    <property type="project" value="TreeGrafter"/>
</dbReference>
<evidence type="ECO:0000313" key="19">
    <source>
        <dbReference type="Proteomes" id="UP001370490"/>
    </source>
</evidence>
<evidence type="ECO:0000256" key="7">
    <source>
        <dbReference type="ARBA" id="ARBA00022692"/>
    </source>
</evidence>
<reference evidence="18 19" key="1">
    <citation type="submission" date="2023-12" db="EMBL/GenBank/DDBJ databases">
        <title>A high-quality genome assembly for Dillenia turbinata (Dilleniales).</title>
        <authorList>
            <person name="Chanderbali A."/>
        </authorList>
    </citation>
    <scope>NUCLEOTIDE SEQUENCE [LARGE SCALE GENOMIC DNA]</scope>
    <source>
        <strain evidence="18">LSX21</strain>
        <tissue evidence="18">Leaf</tissue>
    </source>
</reference>
<evidence type="ECO:0000256" key="1">
    <source>
        <dbReference type="ARBA" id="ARBA00004141"/>
    </source>
</evidence>
<feature type="transmembrane region" description="Helical" evidence="16">
    <location>
        <begin position="412"/>
        <end position="429"/>
    </location>
</feature>
<keyword evidence="13 16" id="KW-0472">Membrane</keyword>
<evidence type="ECO:0000256" key="13">
    <source>
        <dbReference type="ARBA" id="ARBA00023136"/>
    </source>
</evidence>
<dbReference type="SUPFAM" id="SSF81324">
    <property type="entry name" value="Voltage-gated potassium channels"/>
    <property type="match status" value="1"/>
</dbReference>
<evidence type="ECO:0000259" key="17">
    <source>
        <dbReference type="PROSITE" id="PS50222"/>
    </source>
</evidence>
<accession>A0AAN8US33</accession>
<dbReference type="PANTHER" id="PTHR46988">
    <property type="entry name" value="TWO PORE CALCIUM CHANNEL PROTEIN 1"/>
    <property type="match status" value="1"/>
</dbReference>
<feature type="domain" description="EF-hand" evidence="17">
    <location>
        <begin position="276"/>
        <end position="311"/>
    </location>
</feature>
<dbReference type="PROSITE" id="PS50222">
    <property type="entry name" value="EF_HAND_2"/>
    <property type="match status" value="1"/>
</dbReference>
<dbReference type="InterPro" id="IPR011992">
    <property type="entry name" value="EF-hand-dom_pair"/>
</dbReference>
<feature type="transmembrane region" description="Helical" evidence="16">
    <location>
        <begin position="52"/>
        <end position="75"/>
    </location>
</feature>
<dbReference type="Gene3D" id="1.20.120.350">
    <property type="entry name" value="Voltage-gated potassium channels. Chain C"/>
    <property type="match status" value="1"/>
</dbReference>
<keyword evidence="10" id="KW-0851">Voltage-gated channel</keyword>
<dbReference type="Gene3D" id="1.10.287.70">
    <property type="match status" value="1"/>
</dbReference>
<dbReference type="InterPro" id="IPR044581">
    <property type="entry name" value="TPC1_plant"/>
</dbReference>
<evidence type="ECO:0000256" key="5">
    <source>
        <dbReference type="ARBA" id="ARBA00022568"/>
    </source>
</evidence>
<feature type="region of interest" description="Disordered" evidence="15">
    <location>
        <begin position="609"/>
        <end position="628"/>
    </location>
</feature>
<keyword evidence="6" id="KW-0107">Calcium channel</keyword>
<dbReference type="AlphaFoldDB" id="A0AAN8US33"/>
<feature type="transmembrane region" description="Helical" evidence="16">
    <location>
        <begin position="27"/>
        <end position="45"/>
    </location>
</feature>
<dbReference type="InterPro" id="IPR002048">
    <property type="entry name" value="EF_hand_dom"/>
</dbReference>
<comment type="subunit">
    <text evidence="3">Homodimer.</text>
</comment>
<evidence type="ECO:0000256" key="14">
    <source>
        <dbReference type="ARBA" id="ARBA00023303"/>
    </source>
</evidence>
<keyword evidence="14" id="KW-0407">Ion channel</keyword>
<comment type="caution">
    <text evidence="18">The sequence shown here is derived from an EMBL/GenBank/DDBJ whole genome shotgun (WGS) entry which is preliminary data.</text>
</comment>
<dbReference type="PANTHER" id="PTHR46988:SF2">
    <property type="entry name" value="TWO PORE CALCIUM CHANNEL PROTEIN 1"/>
    <property type="match status" value="1"/>
</dbReference>
<dbReference type="SUPFAM" id="SSF47473">
    <property type="entry name" value="EF-hand"/>
    <property type="match status" value="1"/>
</dbReference>
<feature type="transmembrane region" description="Helical" evidence="16">
    <location>
        <begin position="140"/>
        <end position="161"/>
    </location>
</feature>
<keyword evidence="9" id="KW-0106">Calcium</keyword>
<name>A0AAN8US33_9MAGN</name>
<proteinExistence type="inferred from homology"/>
<feature type="transmembrane region" description="Helical" evidence="16">
    <location>
        <begin position="382"/>
        <end position="400"/>
    </location>
</feature>
<protein>
    <submittedName>
        <fullName evidence="18">Ion transport domain</fullName>
    </submittedName>
</protein>
<evidence type="ECO:0000256" key="8">
    <source>
        <dbReference type="ARBA" id="ARBA00022737"/>
    </source>
</evidence>
<organism evidence="18 19">
    <name type="scientific">Dillenia turbinata</name>
    <dbReference type="NCBI Taxonomy" id="194707"/>
    <lineage>
        <taxon>Eukaryota</taxon>
        <taxon>Viridiplantae</taxon>
        <taxon>Streptophyta</taxon>
        <taxon>Embryophyta</taxon>
        <taxon>Tracheophyta</taxon>
        <taxon>Spermatophyta</taxon>
        <taxon>Magnoliopsida</taxon>
        <taxon>eudicotyledons</taxon>
        <taxon>Gunneridae</taxon>
        <taxon>Pentapetalae</taxon>
        <taxon>Dilleniales</taxon>
        <taxon>Dilleniaceae</taxon>
        <taxon>Dillenia</taxon>
    </lineage>
</organism>
<keyword evidence="12" id="KW-0406">Ion transport</keyword>
<evidence type="ECO:0000256" key="6">
    <source>
        <dbReference type="ARBA" id="ARBA00022673"/>
    </source>
</evidence>
<evidence type="ECO:0000313" key="18">
    <source>
        <dbReference type="EMBL" id="KAK6919569.1"/>
    </source>
</evidence>
<keyword evidence="11 16" id="KW-1133">Transmembrane helix</keyword>
<evidence type="ECO:0000256" key="11">
    <source>
        <dbReference type="ARBA" id="ARBA00022989"/>
    </source>
</evidence>
<dbReference type="GO" id="GO:0034702">
    <property type="term" value="C:monoatomic ion channel complex"/>
    <property type="evidence" value="ECO:0007669"/>
    <property type="project" value="UniProtKB-KW"/>
</dbReference>
<dbReference type="GO" id="GO:0005774">
    <property type="term" value="C:vacuolar membrane"/>
    <property type="evidence" value="ECO:0007669"/>
    <property type="project" value="TreeGrafter"/>
</dbReference>
<dbReference type="GO" id="GO:0005245">
    <property type="term" value="F:voltage-gated calcium channel activity"/>
    <property type="evidence" value="ECO:0007669"/>
    <property type="project" value="InterPro"/>
</dbReference>